<gene>
    <name evidence="1" type="ORF">PEVE_00013625</name>
</gene>
<evidence type="ECO:0000313" key="2">
    <source>
        <dbReference type="Proteomes" id="UP001159427"/>
    </source>
</evidence>
<keyword evidence="2" id="KW-1185">Reference proteome</keyword>
<organism evidence="1 2">
    <name type="scientific">Porites evermanni</name>
    <dbReference type="NCBI Taxonomy" id="104178"/>
    <lineage>
        <taxon>Eukaryota</taxon>
        <taxon>Metazoa</taxon>
        <taxon>Cnidaria</taxon>
        <taxon>Anthozoa</taxon>
        <taxon>Hexacorallia</taxon>
        <taxon>Scleractinia</taxon>
        <taxon>Fungiina</taxon>
        <taxon>Poritidae</taxon>
        <taxon>Porites</taxon>
    </lineage>
</organism>
<accession>A0ABN8RS04</accession>
<reference evidence="1 2" key="1">
    <citation type="submission" date="2022-05" db="EMBL/GenBank/DDBJ databases">
        <authorList>
            <consortium name="Genoscope - CEA"/>
            <person name="William W."/>
        </authorList>
    </citation>
    <scope>NUCLEOTIDE SEQUENCE [LARGE SCALE GENOMIC DNA]</scope>
</reference>
<dbReference type="Proteomes" id="UP001159427">
    <property type="component" value="Unassembled WGS sequence"/>
</dbReference>
<proteinExistence type="predicted"/>
<dbReference type="EMBL" id="CALNXI010002006">
    <property type="protein sequence ID" value="CAH3181405.1"/>
    <property type="molecule type" value="Genomic_DNA"/>
</dbReference>
<dbReference type="Gene3D" id="1.10.1220.70">
    <property type="match status" value="1"/>
</dbReference>
<protein>
    <submittedName>
        <fullName evidence="1">Uncharacterized protein</fullName>
    </submittedName>
</protein>
<sequence>MTLPTWILSVNKWLQYGNSVCNPVIYGFRNKDFRRAAYGRTVRRAYLRRESSFENSRSVIFLPNVPLGMFDVRDSYRKAIQSGRSKPIKLKSTQRKV</sequence>
<name>A0ABN8RS04_9CNID</name>
<comment type="caution">
    <text evidence="1">The sequence shown here is derived from an EMBL/GenBank/DDBJ whole genome shotgun (WGS) entry which is preliminary data.</text>
</comment>
<dbReference type="SUPFAM" id="SSF81321">
    <property type="entry name" value="Family A G protein-coupled receptor-like"/>
    <property type="match status" value="1"/>
</dbReference>
<evidence type="ECO:0000313" key="1">
    <source>
        <dbReference type="EMBL" id="CAH3181405.1"/>
    </source>
</evidence>